<name>A0A177YBF8_9NOCA</name>
<keyword evidence="9" id="KW-0460">Magnesium</keyword>
<keyword evidence="11" id="KW-0594">Phospholipid biosynthesis</keyword>
<keyword evidence="3" id="KW-0444">Lipid biosynthesis</keyword>
<dbReference type="Gene3D" id="2.60.200.40">
    <property type="match status" value="1"/>
</dbReference>
<evidence type="ECO:0000256" key="8">
    <source>
        <dbReference type="ARBA" id="ARBA00022840"/>
    </source>
</evidence>
<evidence type="ECO:0000313" key="14">
    <source>
        <dbReference type="EMBL" id="OAK52833.1"/>
    </source>
</evidence>
<dbReference type="InterPro" id="IPR017438">
    <property type="entry name" value="ATP-NAD_kinase_N"/>
</dbReference>
<dbReference type="SMART" id="SM00046">
    <property type="entry name" value="DAGKc"/>
    <property type="match status" value="1"/>
</dbReference>
<dbReference type="PROSITE" id="PS50146">
    <property type="entry name" value="DAGK"/>
    <property type="match status" value="1"/>
</dbReference>
<dbReference type="Pfam" id="PF00781">
    <property type="entry name" value="DAGK_cat"/>
    <property type="match status" value="1"/>
</dbReference>
<evidence type="ECO:0000256" key="1">
    <source>
        <dbReference type="ARBA" id="ARBA00001946"/>
    </source>
</evidence>
<dbReference type="GO" id="GO:0046872">
    <property type="term" value="F:metal ion binding"/>
    <property type="evidence" value="ECO:0007669"/>
    <property type="project" value="UniProtKB-KW"/>
</dbReference>
<evidence type="ECO:0000256" key="3">
    <source>
        <dbReference type="ARBA" id="ARBA00022516"/>
    </source>
</evidence>
<evidence type="ECO:0000256" key="5">
    <source>
        <dbReference type="ARBA" id="ARBA00022723"/>
    </source>
</evidence>
<keyword evidence="8" id="KW-0067">ATP-binding</keyword>
<dbReference type="SUPFAM" id="SSF111331">
    <property type="entry name" value="NAD kinase/diacylglycerol kinase-like"/>
    <property type="match status" value="1"/>
</dbReference>
<feature type="domain" description="DAGKc" evidence="13">
    <location>
        <begin position="1"/>
        <end position="131"/>
    </location>
</feature>
<keyword evidence="5" id="KW-0479">Metal-binding</keyword>
<accession>A0A177YBF8</accession>
<comment type="cofactor">
    <cofactor evidence="1">
        <name>Mg(2+)</name>
        <dbReference type="ChEBI" id="CHEBI:18420"/>
    </cofactor>
</comment>
<keyword evidence="7 14" id="KW-0418">Kinase</keyword>
<dbReference type="Pfam" id="PF19279">
    <property type="entry name" value="YegS_C"/>
    <property type="match status" value="1"/>
</dbReference>
<gene>
    <name evidence="14" type="ORF">A3K89_08690</name>
</gene>
<keyword evidence="15" id="KW-1185">Reference proteome</keyword>
<evidence type="ECO:0000313" key="15">
    <source>
        <dbReference type="Proteomes" id="UP000077519"/>
    </source>
</evidence>
<keyword evidence="10" id="KW-0443">Lipid metabolism</keyword>
<dbReference type="GO" id="GO:0004143">
    <property type="term" value="F:ATP-dependent diacylglycerol kinase activity"/>
    <property type="evidence" value="ECO:0007669"/>
    <property type="project" value="TreeGrafter"/>
</dbReference>
<keyword evidence="12" id="KW-1208">Phospholipid metabolism</keyword>
<keyword evidence="4" id="KW-0808">Transferase</keyword>
<reference evidence="14" key="1">
    <citation type="submission" date="2016-03" db="EMBL/GenBank/DDBJ databases">
        <title>Genome sequence of Rhodococcus kyotonensis KB10.</title>
        <authorList>
            <person name="Jeong H."/>
            <person name="Hong C.E."/>
            <person name="Jo S.H."/>
            <person name="Park J.M."/>
        </authorList>
    </citation>
    <scope>NUCLEOTIDE SEQUENCE [LARGE SCALE GENOMIC DNA]</scope>
    <source>
        <strain evidence="14">KB10</strain>
    </source>
</reference>
<dbReference type="EMBL" id="LVHI01000023">
    <property type="protein sequence ID" value="OAK52833.1"/>
    <property type="molecule type" value="Genomic_DNA"/>
</dbReference>
<dbReference type="PANTHER" id="PTHR12358">
    <property type="entry name" value="SPHINGOSINE KINASE"/>
    <property type="match status" value="1"/>
</dbReference>
<comment type="caution">
    <text evidence="14">The sequence shown here is derived from an EMBL/GenBank/DDBJ whole genome shotgun (WGS) entry which is preliminary data.</text>
</comment>
<proteinExistence type="inferred from homology"/>
<dbReference type="Proteomes" id="UP000077519">
    <property type="component" value="Unassembled WGS sequence"/>
</dbReference>
<evidence type="ECO:0000259" key="13">
    <source>
        <dbReference type="PROSITE" id="PS50146"/>
    </source>
</evidence>
<evidence type="ECO:0000256" key="12">
    <source>
        <dbReference type="ARBA" id="ARBA00023264"/>
    </source>
</evidence>
<dbReference type="NCBIfam" id="NF008882">
    <property type="entry name" value="PRK11914.1"/>
    <property type="match status" value="1"/>
</dbReference>
<dbReference type="InterPro" id="IPR001206">
    <property type="entry name" value="Diacylglycerol_kinase_cat_dom"/>
</dbReference>
<dbReference type="GO" id="GO:0005886">
    <property type="term" value="C:plasma membrane"/>
    <property type="evidence" value="ECO:0007669"/>
    <property type="project" value="TreeGrafter"/>
</dbReference>
<dbReference type="InterPro" id="IPR045540">
    <property type="entry name" value="YegS/DAGK_C"/>
</dbReference>
<organism evidence="14 15">
    <name type="scientific">Rhodococcoides kyotonense</name>
    <dbReference type="NCBI Taxonomy" id="398843"/>
    <lineage>
        <taxon>Bacteria</taxon>
        <taxon>Bacillati</taxon>
        <taxon>Actinomycetota</taxon>
        <taxon>Actinomycetes</taxon>
        <taxon>Mycobacteriales</taxon>
        <taxon>Nocardiaceae</taxon>
        <taxon>Rhodococcoides</taxon>
    </lineage>
</organism>
<dbReference type="NCBIfam" id="TIGR00147">
    <property type="entry name" value="YegS/Rv2252/BmrU family lipid kinase"/>
    <property type="match status" value="1"/>
</dbReference>
<evidence type="ECO:0000256" key="7">
    <source>
        <dbReference type="ARBA" id="ARBA00022777"/>
    </source>
</evidence>
<evidence type="ECO:0000256" key="6">
    <source>
        <dbReference type="ARBA" id="ARBA00022741"/>
    </source>
</evidence>
<dbReference type="GO" id="GO:0005524">
    <property type="term" value="F:ATP binding"/>
    <property type="evidence" value="ECO:0007669"/>
    <property type="project" value="UniProtKB-KW"/>
</dbReference>
<evidence type="ECO:0000256" key="2">
    <source>
        <dbReference type="ARBA" id="ARBA00005983"/>
    </source>
</evidence>
<dbReference type="InterPro" id="IPR016064">
    <property type="entry name" value="NAD/diacylglycerol_kinase_sf"/>
</dbReference>
<dbReference type="GO" id="GO:0008654">
    <property type="term" value="P:phospholipid biosynthetic process"/>
    <property type="evidence" value="ECO:0007669"/>
    <property type="project" value="UniProtKB-KW"/>
</dbReference>
<dbReference type="InterPro" id="IPR050187">
    <property type="entry name" value="Lipid_Phosphate_FormReg"/>
</dbReference>
<evidence type="ECO:0000256" key="11">
    <source>
        <dbReference type="ARBA" id="ARBA00023209"/>
    </source>
</evidence>
<dbReference type="PANTHER" id="PTHR12358:SF106">
    <property type="entry name" value="LIPID KINASE YEGS"/>
    <property type="match status" value="1"/>
</dbReference>
<comment type="similarity">
    <text evidence="2">Belongs to the diacylglycerol/lipid kinase family.</text>
</comment>
<keyword evidence="6" id="KW-0547">Nucleotide-binding</keyword>
<protein>
    <submittedName>
        <fullName evidence="14">Diacylglycerol kinase</fullName>
    </submittedName>
</protein>
<dbReference type="AlphaFoldDB" id="A0A177YBF8"/>
<evidence type="ECO:0000256" key="10">
    <source>
        <dbReference type="ARBA" id="ARBA00023098"/>
    </source>
</evidence>
<dbReference type="RefSeq" id="WP_068428882.1">
    <property type="nucleotide sequence ID" value="NZ_LVHI01000023.1"/>
</dbReference>
<evidence type="ECO:0000256" key="9">
    <source>
        <dbReference type="ARBA" id="ARBA00022842"/>
    </source>
</evidence>
<evidence type="ECO:0000256" key="4">
    <source>
        <dbReference type="ARBA" id="ARBA00022679"/>
    </source>
</evidence>
<dbReference type="InterPro" id="IPR005218">
    <property type="entry name" value="Diacylglycerol/lipid_kinase"/>
</dbReference>
<sequence>MTRSVTVLTNPVAGNGRAPAITEAVTTRLRERGLDVTTVVGRTPGDALDATRRIVRTGSDTVVVVGGDGMVNLALQAVATTSTALAVVPAGTGNDLARLLGVPHGDQAAAADIVARNSRRTMDLGRADNRWFATVLSSGFDSLVTERANRLRWPRGPLRYNLAMVLELTKLRPIPYSIELDDVTLDLEATLVTVGNGPTYGGGMAICPDARVDDGLLDVTVVRASSRTRLVRLSPTLYKGTHVELPEVDVHRSSHVRLTAPGMVAYADGERFPPLPVRIEAVPRAVTVLVGETSPLHGSATAS</sequence>
<dbReference type="Gene3D" id="3.40.50.10330">
    <property type="entry name" value="Probable inorganic polyphosphate/atp-NAD kinase, domain 1"/>
    <property type="match status" value="1"/>
</dbReference>